<dbReference type="EMBL" id="CP112998">
    <property type="protein sequence ID" value="WAC09234.1"/>
    <property type="molecule type" value="Genomic_DNA"/>
</dbReference>
<organism evidence="4 5">
    <name type="scientific">Dyadobacter pollutisoli</name>
    <dbReference type="NCBI Taxonomy" id="2910158"/>
    <lineage>
        <taxon>Bacteria</taxon>
        <taxon>Pseudomonadati</taxon>
        <taxon>Bacteroidota</taxon>
        <taxon>Cytophagia</taxon>
        <taxon>Cytophagales</taxon>
        <taxon>Spirosomataceae</taxon>
        <taxon>Dyadobacter</taxon>
    </lineage>
</organism>
<gene>
    <name evidence="4" type="ORF">ON006_15890</name>
</gene>
<dbReference type="Pfam" id="PF09990">
    <property type="entry name" value="DUF2231"/>
    <property type="match status" value="1"/>
</dbReference>
<dbReference type="InterPro" id="IPR026876">
    <property type="entry name" value="Fn3_assoc_repeat"/>
</dbReference>
<dbReference type="Proteomes" id="UP001164653">
    <property type="component" value="Chromosome"/>
</dbReference>
<keyword evidence="1" id="KW-0812">Transmembrane</keyword>
<keyword evidence="5" id="KW-1185">Reference proteome</keyword>
<feature type="transmembrane region" description="Helical" evidence="1">
    <location>
        <begin position="79"/>
        <end position="101"/>
    </location>
</feature>
<dbReference type="AlphaFoldDB" id="A0A9E8N782"/>
<evidence type="ECO:0000313" key="4">
    <source>
        <dbReference type="EMBL" id="WAC09234.1"/>
    </source>
</evidence>
<dbReference type="GO" id="GO:0009055">
    <property type="term" value="F:electron transfer activity"/>
    <property type="evidence" value="ECO:0007669"/>
    <property type="project" value="InterPro"/>
</dbReference>
<dbReference type="InterPro" id="IPR032675">
    <property type="entry name" value="LRR_dom_sf"/>
</dbReference>
<feature type="transmembrane region" description="Helical" evidence="1">
    <location>
        <begin position="49"/>
        <end position="67"/>
    </location>
</feature>
<feature type="transmembrane region" description="Helical" evidence="1">
    <location>
        <begin position="12"/>
        <end position="29"/>
    </location>
</feature>
<evidence type="ECO:0000313" key="5">
    <source>
        <dbReference type="Proteomes" id="UP001164653"/>
    </source>
</evidence>
<reference evidence="4" key="1">
    <citation type="submission" date="2022-11" db="EMBL/GenBank/DDBJ databases">
        <title>Dyadobacter pollutisoli sp. nov., isolated from plastic dumped soil.</title>
        <authorList>
            <person name="Kim J.M."/>
            <person name="Kim K.R."/>
            <person name="Lee J.K."/>
            <person name="Hao L."/>
            <person name="Jeon C.O."/>
        </authorList>
    </citation>
    <scope>NUCLEOTIDE SEQUENCE</scope>
    <source>
        <strain evidence="4">U1</strain>
    </source>
</reference>
<dbReference type="Pfam" id="PF13287">
    <property type="entry name" value="Fn3_assoc"/>
    <property type="match status" value="1"/>
</dbReference>
<accession>A0A9E8N782</accession>
<dbReference type="RefSeq" id="WP_244822940.1">
    <property type="nucleotide sequence ID" value="NZ_CP112998.1"/>
</dbReference>
<dbReference type="InterPro" id="IPR036909">
    <property type="entry name" value="Cyt_c-like_dom_sf"/>
</dbReference>
<evidence type="ECO:0000259" key="2">
    <source>
        <dbReference type="Pfam" id="PF07635"/>
    </source>
</evidence>
<dbReference type="InterPro" id="IPR011429">
    <property type="entry name" value="Cyt_c_Planctomycete-type"/>
</dbReference>
<feature type="domain" description="Cytochrome C Planctomycete-type" evidence="2">
    <location>
        <begin position="205"/>
        <end position="264"/>
    </location>
</feature>
<dbReference type="KEGG" id="dpf:ON006_15890"/>
<proteinExistence type="predicted"/>
<name>A0A9E8N782_9BACT</name>
<feature type="domain" description="DUF2231" evidence="3">
    <location>
        <begin position="45"/>
        <end position="165"/>
    </location>
</feature>
<dbReference type="GO" id="GO:0020037">
    <property type="term" value="F:heme binding"/>
    <property type="evidence" value="ECO:0007669"/>
    <property type="project" value="InterPro"/>
</dbReference>
<keyword evidence="1" id="KW-1133">Transmembrane helix</keyword>
<protein>
    <submittedName>
        <fullName evidence="4">Chitobiase/beta-hexosaminidase C-terminal domain-containing protein</fullName>
    </submittedName>
</protein>
<evidence type="ECO:0000256" key="1">
    <source>
        <dbReference type="SAM" id="Phobius"/>
    </source>
</evidence>
<dbReference type="SUPFAM" id="SSF52047">
    <property type="entry name" value="RNI-like"/>
    <property type="match status" value="1"/>
</dbReference>
<dbReference type="SUPFAM" id="SSF46626">
    <property type="entry name" value="Cytochrome c"/>
    <property type="match status" value="1"/>
</dbReference>
<dbReference type="Pfam" id="PF07635">
    <property type="entry name" value="PSCyt1"/>
    <property type="match status" value="1"/>
</dbReference>
<feature type="transmembrane region" description="Helical" evidence="1">
    <location>
        <begin position="113"/>
        <end position="132"/>
    </location>
</feature>
<keyword evidence="1" id="KW-0472">Membrane</keyword>
<evidence type="ECO:0000259" key="3">
    <source>
        <dbReference type="Pfam" id="PF09990"/>
    </source>
</evidence>
<sequence>MRRYLSDWKGLVYNLAFFLNGLLIFLLLFEDRFTVPFWMQAVGRMHPLVLHFPLVVLILYSLWVVIIEKPDSTRWNAGLGDSLLIIGTLTAAVAAFSGFVLSKEDGYESDTLLWHKWLGIAISLTSIIWYSSRKYLEPWKLSSKIVAASFLVLLFVGGHLGGNLTHGEDFLISPLGPSVDEAPKVAFEEAKVYENLVKPVLEQKCLSCHNEEKSKGNLQMQTQALLTKGGKGGALWDTTKADLGLLIGRLHLPIDDKKHMPPRGKVQLTDDEIVLLAAWVKSGSRFDQMVSSLSPQNPVYAYAQNVLGGGRTEEQYDFSAADADEVQKLNTTYRLIKPLSAESPALFVNFYNRANFKSEDIEGLMPLKGQIVSMDLSKMPVKDQDLKTLAGFPELRKLILNFTDITGGTLGELKKLEHLRELSLSGTGVKMAHIKLLEAIPSLKSVYVWNTGLSTEELAGLKKGQKIRFETGFRSDTLILALNAPIIVTEKQLISKDETVSLKHQIAGTVIRYTLDGTEPDSTKSLVYDKPIAITKNSTLKARAFRAGWYGSKQVEKVFFKAGYPIDSAQLLTPVDPGYKGKGAASLIDGKVGDTERVSGTWLGFNQNDFQSYLYFKKPVKAGNVTISMLRNIGSYIFPPTRIEVWGGANEKSLKLLKVITPEVPTKDLPGAVNLVYEAGFEPQQLSCIKVIAKPLAKIPDWHGGKGGKGWLFIDELIVN</sequence>
<dbReference type="InterPro" id="IPR019251">
    <property type="entry name" value="DUF2231_TM"/>
</dbReference>
<feature type="transmembrane region" description="Helical" evidence="1">
    <location>
        <begin position="144"/>
        <end position="162"/>
    </location>
</feature>
<dbReference type="Gene3D" id="3.80.10.10">
    <property type="entry name" value="Ribonuclease Inhibitor"/>
    <property type="match status" value="1"/>
</dbReference>